<dbReference type="InterPro" id="IPR015797">
    <property type="entry name" value="NUDIX_hydrolase-like_dom_sf"/>
</dbReference>
<dbReference type="PANTHER" id="PTHR11839">
    <property type="entry name" value="UDP/ADP-SUGAR PYROPHOSPHATASE"/>
    <property type="match status" value="1"/>
</dbReference>
<dbReference type="InterPro" id="IPR022927">
    <property type="entry name" value="RppH"/>
</dbReference>
<dbReference type="EMBL" id="AQQZ01000004">
    <property type="protein sequence ID" value="KNG93930.1"/>
    <property type="molecule type" value="Genomic_DNA"/>
</dbReference>
<dbReference type="PRINTS" id="PR00502">
    <property type="entry name" value="NUDIXFAMILY"/>
</dbReference>
<dbReference type="PROSITE" id="PS00893">
    <property type="entry name" value="NUDIX_BOX"/>
    <property type="match status" value="1"/>
</dbReference>
<dbReference type="GO" id="GO:0034432">
    <property type="term" value="F:bis(5'-adenosyl)-pentaphosphatase activity"/>
    <property type="evidence" value="ECO:0007669"/>
    <property type="project" value="TreeGrafter"/>
</dbReference>
<dbReference type="OrthoDB" id="9816040at2"/>
<dbReference type="InterPro" id="IPR000086">
    <property type="entry name" value="NUDIX_hydrolase_dom"/>
</dbReference>
<name>A0A0L1JQC2_9RHOB</name>
<dbReference type="PROSITE" id="PS51462">
    <property type="entry name" value="NUDIX"/>
    <property type="match status" value="1"/>
</dbReference>
<dbReference type="PANTHER" id="PTHR11839:SF22">
    <property type="entry name" value="NUDIX HYDROLASE 26, CHLOROPLASTIC"/>
    <property type="match status" value="1"/>
</dbReference>
<proteinExistence type="inferred from homology"/>
<comment type="similarity">
    <text evidence="4">Belongs to the Nudix hydrolase family. RppH subfamily.</text>
</comment>
<comment type="caution">
    <text evidence="6">The sequence shown here is derived from an EMBL/GenBank/DDBJ whole genome shotgun (WGS) entry which is preliminary data.</text>
</comment>
<accession>A0A0L1JQC2</accession>
<comment type="cofactor">
    <cofactor evidence="2">
        <name>Mg(2+)</name>
        <dbReference type="ChEBI" id="CHEBI:18420"/>
    </cofactor>
</comment>
<comment type="cofactor">
    <cofactor evidence="4">
        <name>a divalent metal cation</name>
        <dbReference type="ChEBI" id="CHEBI:60240"/>
    </cofactor>
</comment>
<dbReference type="NCBIfam" id="NF001938">
    <property type="entry name" value="PRK00714.1-5"/>
    <property type="match status" value="1"/>
</dbReference>
<evidence type="ECO:0000256" key="4">
    <source>
        <dbReference type="HAMAP-Rule" id="MF_00298"/>
    </source>
</evidence>
<evidence type="ECO:0000256" key="2">
    <source>
        <dbReference type="ARBA" id="ARBA00001946"/>
    </source>
</evidence>
<dbReference type="SUPFAM" id="SSF55811">
    <property type="entry name" value="Nudix"/>
    <property type="match status" value="1"/>
</dbReference>
<dbReference type="GO" id="GO:0006753">
    <property type="term" value="P:nucleoside phosphate metabolic process"/>
    <property type="evidence" value="ECO:0007669"/>
    <property type="project" value="TreeGrafter"/>
</dbReference>
<dbReference type="GO" id="GO:0019693">
    <property type="term" value="P:ribose phosphate metabolic process"/>
    <property type="evidence" value="ECO:0007669"/>
    <property type="project" value="TreeGrafter"/>
</dbReference>
<dbReference type="Pfam" id="PF00293">
    <property type="entry name" value="NUDIX"/>
    <property type="match status" value="1"/>
</dbReference>
<feature type="short sequence motif" description="Nudix box" evidence="4">
    <location>
        <begin position="46"/>
        <end position="67"/>
    </location>
</feature>
<dbReference type="HAMAP" id="MF_00298">
    <property type="entry name" value="Nudix_RppH"/>
    <property type="match status" value="1"/>
</dbReference>
<dbReference type="AlphaFoldDB" id="A0A0L1JQC2"/>
<evidence type="ECO:0000256" key="3">
    <source>
        <dbReference type="ARBA" id="ARBA00022801"/>
    </source>
</evidence>
<dbReference type="InterPro" id="IPR020084">
    <property type="entry name" value="NUDIX_hydrolase_CS"/>
</dbReference>
<evidence type="ECO:0000313" key="6">
    <source>
        <dbReference type="EMBL" id="KNG93930.1"/>
    </source>
</evidence>
<dbReference type="InterPro" id="IPR020476">
    <property type="entry name" value="Nudix_hydrolase"/>
</dbReference>
<dbReference type="STRING" id="1317121.ATO11_11720"/>
<dbReference type="Proteomes" id="UP000036938">
    <property type="component" value="Unassembled WGS sequence"/>
</dbReference>
<dbReference type="RefSeq" id="WP_050531125.1">
    <property type="nucleotide sequence ID" value="NZ_AQQZ01000004.1"/>
</dbReference>
<comment type="function">
    <text evidence="4">Accelerates the degradation of transcripts by removing pyrophosphate from the 5'-end of triphosphorylated RNA, leading to a more labile monophosphorylated state that can stimulate subsequent ribonuclease cleavage.</text>
</comment>
<reference evidence="6 7" key="1">
    <citation type="journal article" date="2015" name="Int. J. Syst. Evol. Microbiol.">
        <title>Aestuariivita atlantica sp. nov., isolated from deep sea sediment of the Atlantic Ocean.</title>
        <authorList>
            <person name="Li G."/>
            <person name="Lai Q."/>
            <person name="Du Y."/>
            <person name="Liu X."/>
            <person name="Sun F."/>
            <person name="Shao Z."/>
        </authorList>
    </citation>
    <scope>NUCLEOTIDE SEQUENCE [LARGE SCALE GENOMIC DNA]</scope>
    <source>
        <strain evidence="6 7">22II-S11-z3</strain>
    </source>
</reference>
<gene>
    <name evidence="4" type="primary">rppH</name>
    <name evidence="4" type="synonym">nudH</name>
    <name evidence="6" type="ORF">ATO11_11720</name>
</gene>
<protein>
    <recommendedName>
        <fullName evidence="4">RNA pyrophosphohydrolase</fullName>
        <ecNumber evidence="4">3.6.1.-</ecNumber>
    </recommendedName>
    <alternativeName>
        <fullName evidence="4">(Di)nucleoside polyphosphate hydrolase</fullName>
    </alternativeName>
</protein>
<evidence type="ECO:0000259" key="5">
    <source>
        <dbReference type="PROSITE" id="PS51462"/>
    </source>
</evidence>
<keyword evidence="7" id="KW-1185">Reference proteome</keyword>
<dbReference type="EC" id="3.6.1.-" evidence="4"/>
<dbReference type="GO" id="GO:0008893">
    <property type="term" value="F:guanosine-3',5'-bis(diphosphate) 3'-diphosphatase activity"/>
    <property type="evidence" value="ECO:0007669"/>
    <property type="project" value="TreeGrafter"/>
</dbReference>
<evidence type="ECO:0000313" key="7">
    <source>
        <dbReference type="Proteomes" id="UP000036938"/>
    </source>
</evidence>
<comment type="cofactor">
    <cofactor evidence="1">
        <name>Mn(2+)</name>
        <dbReference type="ChEBI" id="CHEBI:29035"/>
    </cofactor>
</comment>
<evidence type="ECO:0000256" key="1">
    <source>
        <dbReference type="ARBA" id="ARBA00001936"/>
    </source>
</evidence>
<keyword evidence="3 4" id="KW-0378">Hydrolase</keyword>
<sequence length="162" mass="18640">MTPEQIAKLPFRPNVGIMLRNADGLVFTAQRKDRPAGTEAWQMPQGGIDKGEDPQAAALRELEEETGIPPTLVRVEAEAPDWIEYDLPPELQGRLWGGKWRGQTQKWFLMRFTGSDDCIDIFKYDHEFTEWRWSPVDALIPNIVPFKRDVYARVIDSFADHL</sequence>
<dbReference type="Gene3D" id="3.90.79.10">
    <property type="entry name" value="Nucleoside Triphosphate Pyrophosphohydrolase"/>
    <property type="match status" value="1"/>
</dbReference>
<organism evidence="6 7">
    <name type="scientific">Pseudaestuariivita atlantica</name>
    <dbReference type="NCBI Taxonomy" id="1317121"/>
    <lineage>
        <taxon>Bacteria</taxon>
        <taxon>Pseudomonadati</taxon>
        <taxon>Pseudomonadota</taxon>
        <taxon>Alphaproteobacteria</taxon>
        <taxon>Rhodobacterales</taxon>
        <taxon>Paracoccaceae</taxon>
        <taxon>Pseudaestuariivita</taxon>
    </lineage>
</organism>
<feature type="domain" description="Nudix hydrolase" evidence="5">
    <location>
        <begin position="10"/>
        <end position="156"/>
    </location>
</feature>
<dbReference type="PATRIC" id="fig|1317121.7.peg.3023"/>
<dbReference type="CDD" id="cd03671">
    <property type="entry name" value="NUDIX_Ap4A_hydrolase_plant_like"/>
    <property type="match status" value="1"/>
</dbReference>